<comment type="similarity">
    <text evidence="2 10">Belongs to the FliR/MopE/SpaR family.</text>
</comment>
<comment type="function">
    <text evidence="1 10">Role in flagellar biosynthesis.</text>
</comment>
<dbReference type="PRINTS" id="PR00953">
    <property type="entry name" value="TYPE3IMRPROT"/>
</dbReference>
<proteinExistence type="inferred from homology"/>
<name>A0A6G9QIV5_9GAMM</name>
<evidence type="ECO:0000256" key="7">
    <source>
        <dbReference type="ARBA" id="ARBA00023136"/>
    </source>
</evidence>
<keyword evidence="8 10" id="KW-0975">Bacterial flagellum</keyword>
<protein>
    <recommendedName>
        <fullName evidence="3 9">Flagellar biosynthetic protein FliR</fullName>
    </recommendedName>
</protein>
<feature type="transmembrane region" description="Helical" evidence="10">
    <location>
        <begin position="178"/>
        <end position="201"/>
    </location>
</feature>
<dbReference type="EMBL" id="CP050313">
    <property type="protein sequence ID" value="QIR13995.1"/>
    <property type="molecule type" value="Genomic_DNA"/>
</dbReference>
<dbReference type="InterPro" id="IPR002010">
    <property type="entry name" value="T3SS_IM_R"/>
</dbReference>
<feature type="transmembrane region" description="Helical" evidence="10">
    <location>
        <begin position="12"/>
        <end position="34"/>
    </location>
</feature>
<evidence type="ECO:0000313" key="12">
    <source>
        <dbReference type="Proteomes" id="UP000502608"/>
    </source>
</evidence>
<dbReference type="Pfam" id="PF01311">
    <property type="entry name" value="Bac_export_1"/>
    <property type="match status" value="1"/>
</dbReference>
<evidence type="ECO:0000256" key="4">
    <source>
        <dbReference type="ARBA" id="ARBA00022475"/>
    </source>
</evidence>
<dbReference type="AlphaFoldDB" id="A0A6G9QIV5"/>
<keyword evidence="12" id="KW-1185">Reference proteome</keyword>
<reference evidence="11 12" key="1">
    <citation type="submission" date="2020-03" db="EMBL/GenBank/DDBJ databases">
        <title>Complete genome sequence of Shewanella sp.</title>
        <authorList>
            <person name="Kim Y.-S."/>
            <person name="Kim S.-J."/>
            <person name="Jung H.-K."/>
            <person name="Kim K.-H."/>
        </authorList>
    </citation>
    <scope>NUCLEOTIDE SEQUENCE [LARGE SCALE GENOMIC DNA]</scope>
    <source>
        <strain evidence="11 12">PN3F2</strain>
    </source>
</reference>
<evidence type="ECO:0000256" key="6">
    <source>
        <dbReference type="ARBA" id="ARBA00022989"/>
    </source>
</evidence>
<sequence>MEILFDEISQTIAMYLWPLFRIASMLMVMTVFGANTTPSRVRLLLAIAITVAVAPVLPPVENVELFALSSAFISLQQILIGTAMGFVSLMTMQIFVLTGQVIGMQTSLGFATMVDPGSGSTTPVVGNFFLLLATMIFLAVDGHLLMIKMLIASFETIPVSTEGISITTYRSLAMWGSYMFGAALTMSISAIVALLLINLSFGVMTRASPQLNIFAIGFPVTMVSGLFILWLTLGPIMAHFDEVWLSAQRLMCDILQLQCQIDGNVMF</sequence>
<dbReference type="RefSeq" id="WP_167676282.1">
    <property type="nucleotide sequence ID" value="NZ_CP050313.1"/>
</dbReference>
<accession>A0A6G9QIV5</accession>
<dbReference type="KEGG" id="saes:HBH39_05345"/>
<feature type="transmembrane region" description="Helical" evidence="10">
    <location>
        <begin position="66"/>
        <end position="87"/>
    </location>
</feature>
<dbReference type="GO" id="GO:0044780">
    <property type="term" value="P:bacterial-type flagellum assembly"/>
    <property type="evidence" value="ECO:0007669"/>
    <property type="project" value="UniProtKB-UniRule"/>
</dbReference>
<dbReference type="GO" id="GO:0005886">
    <property type="term" value="C:plasma membrane"/>
    <property type="evidence" value="ECO:0007669"/>
    <property type="project" value="UniProtKB-SubCell"/>
</dbReference>
<organism evidence="11 12">
    <name type="scientific">Shewanella aestuarii</name>
    <dbReference type="NCBI Taxonomy" id="1028752"/>
    <lineage>
        <taxon>Bacteria</taxon>
        <taxon>Pseudomonadati</taxon>
        <taxon>Pseudomonadota</taxon>
        <taxon>Gammaproteobacteria</taxon>
        <taxon>Alteromonadales</taxon>
        <taxon>Shewanellaceae</taxon>
        <taxon>Shewanella</taxon>
    </lineage>
</organism>
<feature type="transmembrane region" description="Helical" evidence="10">
    <location>
        <begin position="41"/>
        <end position="60"/>
    </location>
</feature>
<evidence type="ECO:0000313" key="11">
    <source>
        <dbReference type="EMBL" id="QIR13995.1"/>
    </source>
</evidence>
<feature type="transmembrane region" description="Helical" evidence="10">
    <location>
        <begin position="213"/>
        <end position="233"/>
    </location>
</feature>
<dbReference type="PANTHER" id="PTHR30065">
    <property type="entry name" value="FLAGELLAR BIOSYNTHETIC PROTEIN FLIR"/>
    <property type="match status" value="1"/>
</dbReference>
<keyword evidence="11" id="KW-0282">Flagellum</keyword>
<evidence type="ECO:0000256" key="9">
    <source>
        <dbReference type="NCBIfam" id="TIGR01400"/>
    </source>
</evidence>
<gene>
    <name evidence="11" type="primary">fliR</name>
    <name evidence="11" type="ORF">HBH39_05345</name>
</gene>
<feature type="transmembrane region" description="Helical" evidence="10">
    <location>
        <begin position="126"/>
        <end position="147"/>
    </location>
</feature>
<evidence type="ECO:0000256" key="8">
    <source>
        <dbReference type="ARBA" id="ARBA00023143"/>
    </source>
</evidence>
<dbReference type="Proteomes" id="UP000502608">
    <property type="component" value="Chromosome"/>
</dbReference>
<keyword evidence="11" id="KW-0969">Cilium</keyword>
<dbReference type="GO" id="GO:0006605">
    <property type="term" value="P:protein targeting"/>
    <property type="evidence" value="ECO:0007669"/>
    <property type="project" value="UniProtKB-UniRule"/>
</dbReference>
<dbReference type="GO" id="GO:0009425">
    <property type="term" value="C:bacterial-type flagellum basal body"/>
    <property type="evidence" value="ECO:0007669"/>
    <property type="project" value="UniProtKB-SubCell"/>
</dbReference>
<keyword evidence="4 10" id="KW-1003">Cell membrane</keyword>
<evidence type="ECO:0000256" key="5">
    <source>
        <dbReference type="ARBA" id="ARBA00022692"/>
    </source>
</evidence>
<evidence type="ECO:0000256" key="2">
    <source>
        <dbReference type="ARBA" id="ARBA00009772"/>
    </source>
</evidence>
<keyword evidence="6 10" id="KW-1133">Transmembrane helix</keyword>
<keyword evidence="11" id="KW-0966">Cell projection</keyword>
<comment type="subcellular location">
    <subcellularLocation>
        <location evidence="10">Cell membrane</location>
        <topology evidence="10">Multi-pass membrane protein</topology>
    </subcellularLocation>
    <subcellularLocation>
        <location evidence="10">Bacterial flagellum basal body</location>
    </subcellularLocation>
</comment>
<dbReference type="PANTHER" id="PTHR30065:SF8">
    <property type="entry name" value="FLAGELLAR BIOSYNTHETIC PROTEIN FLIR"/>
    <property type="match status" value="1"/>
</dbReference>
<keyword evidence="7 10" id="KW-0472">Membrane</keyword>
<keyword evidence="5 10" id="KW-0812">Transmembrane</keyword>
<evidence type="ECO:0000256" key="10">
    <source>
        <dbReference type="RuleBase" id="RU362071"/>
    </source>
</evidence>
<dbReference type="InterPro" id="IPR006303">
    <property type="entry name" value="FliR"/>
</dbReference>
<dbReference type="NCBIfam" id="TIGR01400">
    <property type="entry name" value="fliR"/>
    <property type="match status" value="1"/>
</dbReference>
<evidence type="ECO:0000256" key="3">
    <source>
        <dbReference type="ARBA" id="ARBA00021717"/>
    </source>
</evidence>
<evidence type="ECO:0000256" key="1">
    <source>
        <dbReference type="ARBA" id="ARBA00002578"/>
    </source>
</evidence>